<organism evidence="2 3">
    <name type="scientific">Candidatus Methylocalor cossyra</name>
    <dbReference type="NCBI Taxonomy" id="3108543"/>
    <lineage>
        <taxon>Bacteria</taxon>
        <taxon>Pseudomonadati</taxon>
        <taxon>Pseudomonadota</taxon>
        <taxon>Gammaproteobacteria</taxon>
        <taxon>Methylococcales</taxon>
        <taxon>Methylococcaceae</taxon>
        <taxon>Candidatus Methylocalor</taxon>
    </lineage>
</organism>
<feature type="region of interest" description="Disordered" evidence="1">
    <location>
        <begin position="1"/>
        <end position="42"/>
    </location>
</feature>
<accession>A0ABM9NN55</accession>
<proteinExistence type="predicted"/>
<keyword evidence="3" id="KW-1185">Reference proteome</keyword>
<evidence type="ECO:0000256" key="1">
    <source>
        <dbReference type="SAM" id="MobiDB-lite"/>
    </source>
</evidence>
<dbReference type="EMBL" id="OZ026885">
    <property type="protein sequence ID" value="CAL1242049.1"/>
    <property type="molecule type" value="Genomic_DNA"/>
</dbReference>
<evidence type="ECO:0000313" key="3">
    <source>
        <dbReference type="Proteomes" id="UP001497493"/>
    </source>
</evidence>
<gene>
    <name evidence="2" type="ORF">MECH1_V1_P0117</name>
</gene>
<dbReference type="Proteomes" id="UP001497493">
    <property type="component" value="Plasmid 2"/>
</dbReference>
<reference evidence="2 3" key="1">
    <citation type="submission" date="2024-04" db="EMBL/GenBank/DDBJ databases">
        <authorList>
            <person name="Cremers G."/>
        </authorList>
    </citation>
    <scope>NUCLEOTIDE SEQUENCE [LARGE SCALE GENOMIC DNA]</scope>
    <source>
        <strain evidence="2">MeCH1-AG</strain>
        <plasmid evidence="2 3">2</plasmid>
    </source>
</reference>
<sequence length="76" mass="7818">MRRLCTESSCSYSGRSVRPAAGSGYGSRTEGHGESRGETTGPYRLFPAARSAVTRGVTGQKSAEAIVAAPVGKAGR</sequence>
<name>A0ABM9NN55_9GAMM</name>
<feature type="compositionally biased region" description="Polar residues" evidence="1">
    <location>
        <begin position="1"/>
        <end position="14"/>
    </location>
</feature>
<keyword evidence="2" id="KW-0614">Plasmid</keyword>
<geneLocation type="plasmid" evidence="2 3">
    <name>2</name>
</geneLocation>
<protein>
    <submittedName>
        <fullName evidence="2">Uncharacterized protein</fullName>
    </submittedName>
</protein>
<evidence type="ECO:0000313" key="2">
    <source>
        <dbReference type="EMBL" id="CAL1242049.1"/>
    </source>
</evidence>